<evidence type="ECO:0000313" key="4">
    <source>
        <dbReference type="Proteomes" id="UP000233458"/>
    </source>
</evidence>
<proteinExistence type="predicted"/>
<reference evidence="3 5" key="1">
    <citation type="submission" date="2017-09" db="EMBL/GenBank/DDBJ databases">
        <title>Biodiversity and function of Thalassospira species in the particle-attached aromatic-hydrocarbon-degrading consortia from the surface seawater of the South China Sea.</title>
        <authorList>
            <person name="Dong C."/>
            <person name="Liu R."/>
            <person name="Shao Z."/>
        </authorList>
    </citation>
    <scope>NUCLEOTIDE SEQUENCE [LARGE SCALE GENOMIC DNA]</scope>
    <source>
        <strain evidence="3 5">CSC1P2</strain>
    </source>
</reference>
<evidence type="ECO:0000313" key="2">
    <source>
        <dbReference type="EMBL" id="AUG51680.1"/>
    </source>
</evidence>
<dbReference type="Proteomes" id="UP000233597">
    <property type="component" value="Unassembled WGS sequence"/>
</dbReference>
<dbReference type="Pfam" id="PF05258">
    <property type="entry name" value="DciA"/>
    <property type="match status" value="1"/>
</dbReference>
<reference evidence="2 4" key="2">
    <citation type="submission" date="2017-10" db="EMBL/GenBank/DDBJ databases">
        <title>Biodiversity and function of Thalassospira species in the particle-attached aromatic-hydrocarbon-degrading consortia from the surface seawater of the China South Sea.</title>
        <authorList>
            <person name="Dong C."/>
            <person name="Liu R."/>
            <person name="Shao Z."/>
        </authorList>
    </citation>
    <scope>NUCLEOTIDE SEQUENCE [LARGE SCALE GENOMIC DNA]</scope>
    <source>
        <strain evidence="2 4">CSC3H3</strain>
    </source>
</reference>
<evidence type="ECO:0000313" key="3">
    <source>
        <dbReference type="EMBL" id="PKR48502.1"/>
    </source>
</evidence>
<name>A0A2N3KD55_9PROT</name>
<accession>A0A2N3KD55</accession>
<protein>
    <submittedName>
        <fullName evidence="3">RNA-binding protein</fullName>
    </submittedName>
</protein>
<evidence type="ECO:0000256" key="1">
    <source>
        <dbReference type="SAM" id="MobiDB-lite"/>
    </source>
</evidence>
<keyword evidence="4" id="KW-1185">Reference proteome</keyword>
<dbReference type="Proteomes" id="UP000233458">
    <property type="component" value="Chromosome"/>
</dbReference>
<dbReference type="AlphaFoldDB" id="A0A2N3KD55"/>
<organism evidence="3 5">
    <name type="scientific">Thalassospira marina</name>
    <dbReference type="NCBI Taxonomy" id="2048283"/>
    <lineage>
        <taxon>Bacteria</taxon>
        <taxon>Pseudomonadati</taxon>
        <taxon>Pseudomonadota</taxon>
        <taxon>Alphaproteobacteria</taxon>
        <taxon>Rhodospirillales</taxon>
        <taxon>Thalassospiraceae</taxon>
        <taxon>Thalassospira</taxon>
    </lineage>
</organism>
<dbReference type="OrthoDB" id="7160947at2"/>
<dbReference type="RefSeq" id="WP_101271231.1">
    <property type="nucleotide sequence ID" value="NZ_CP024199.1"/>
</dbReference>
<dbReference type="KEGG" id="thac:CSC3H3_02355"/>
<gene>
    <name evidence="3" type="ORF">COO20_24095</name>
    <name evidence="2" type="ORF">CSC3H3_02355</name>
</gene>
<evidence type="ECO:0000313" key="5">
    <source>
        <dbReference type="Proteomes" id="UP000233597"/>
    </source>
</evidence>
<feature type="region of interest" description="Disordered" evidence="1">
    <location>
        <begin position="1"/>
        <end position="43"/>
    </location>
</feature>
<sequence>MSKSNNSDHTSRASGVDQESQRIAAKNAARKRQRITPMAGDRDRYTGLRNVAPLVSNLTRPLVRKRGFFQAEILLHWAEIVGPALENCTIPVRYTPPRGENGGGGTLMVRVSGPMALELQHRMPQIIDRVNTYFGYRAVERIKMMQGDISRPEKRVLRPAHVPEGPIRQGSEKVINEIEDPALREVLLRLGRHISGAGKGQGKP</sequence>
<dbReference type="EMBL" id="CP024199">
    <property type="protein sequence ID" value="AUG51680.1"/>
    <property type="molecule type" value="Genomic_DNA"/>
</dbReference>
<dbReference type="EMBL" id="NWTK01000022">
    <property type="protein sequence ID" value="PKR48502.1"/>
    <property type="molecule type" value="Genomic_DNA"/>
</dbReference>
<dbReference type="InterPro" id="IPR007922">
    <property type="entry name" value="DciA-like"/>
</dbReference>